<proteinExistence type="predicted"/>
<evidence type="ECO:0000313" key="2">
    <source>
        <dbReference type="EMBL" id="UUI72820.1"/>
    </source>
</evidence>
<evidence type="ECO:0000256" key="1">
    <source>
        <dbReference type="SAM" id="Phobius"/>
    </source>
</evidence>
<keyword evidence="1" id="KW-0812">Transmembrane</keyword>
<organism evidence="2 3">
    <name type="scientific">Cellulomonas xiejunii</name>
    <dbReference type="NCBI Taxonomy" id="2968083"/>
    <lineage>
        <taxon>Bacteria</taxon>
        <taxon>Bacillati</taxon>
        <taxon>Actinomycetota</taxon>
        <taxon>Actinomycetes</taxon>
        <taxon>Micrococcales</taxon>
        <taxon>Cellulomonadaceae</taxon>
        <taxon>Cellulomonas</taxon>
    </lineage>
</organism>
<name>A0ABY5KUK6_9CELL</name>
<reference evidence="2 3" key="1">
    <citation type="submission" date="2022-07" db="EMBL/GenBank/DDBJ databases">
        <title>Novel species in genus cellulomonas.</title>
        <authorList>
            <person name="Ye L."/>
        </authorList>
    </citation>
    <scope>NUCLEOTIDE SEQUENCE [LARGE SCALE GENOMIC DNA]</scope>
    <source>
        <strain evidence="3">zg-B89</strain>
    </source>
</reference>
<keyword evidence="1" id="KW-0472">Membrane</keyword>
<sequence>MQPPTAATLWRALAALGMGLVAGTLGTVMHRAVRPWGLLVCVALVLVIVLTARAWVGWFGYVASVGGTFVAVQVLASGGPGGDVLVPADDAWGWAWVLGALAAVAAVAFVPRRWVEDESPPTP</sequence>
<dbReference type="Proteomes" id="UP001316384">
    <property type="component" value="Chromosome"/>
</dbReference>
<feature type="transmembrane region" description="Helical" evidence="1">
    <location>
        <begin position="58"/>
        <end position="79"/>
    </location>
</feature>
<dbReference type="EMBL" id="CP101987">
    <property type="protein sequence ID" value="UUI72820.1"/>
    <property type="molecule type" value="Genomic_DNA"/>
</dbReference>
<keyword evidence="1" id="KW-1133">Transmembrane helix</keyword>
<feature type="transmembrane region" description="Helical" evidence="1">
    <location>
        <begin position="33"/>
        <end position="51"/>
    </location>
</feature>
<gene>
    <name evidence="2" type="ORF">NP048_05055</name>
</gene>
<feature type="transmembrane region" description="Helical" evidence="1">
    <location>
        <begin position="91"/>
        <end position="110"/>
    </location>
</feature>
<dbReference type="RefSeq" id="WP_227578398.1">
    <property type="nucleotide sequence ID" value="NZ_CP101987.1"/>
</dbReference>
<evidence type="ECO:0000313" key="3">
    <source>
        <dbReference type="Proteomes" id="UP001316384"/>
    </source>
</evidence>
<keyword evidence="3" id="KW-1185">Reference proteome</keyword>
<accession>A0ABY5KUK6</accession>
<protein>
    <submittedName>
        <fullName evidence="2">Uncharacterized protein</fullName>
    </submittedName>
</protein>